<sequence length="851" mass="96225">MSATEFEYIAASEAAMEAVWIRKIDQGLGSTSGIRACALRNFDLEVMELENTQNNALAKLPMLKLGEYEMWEIRIKQYFQIQDYALWEVIENGNSWVPIPVTTPSETGTSTATKMTMPSTIEEKTCKKNDVKARSLLLMALPNEHQLTFDQYVDAQSMFAAIKARFGGNEATKKTQKALLKQQYENFSASSSESLDSIFNRLQRLVSRLAILGVVTPPEDLNVKFLRSLPSEWDTHVVVWMNKPDFDTMGLDDLYNNFKIVEQKVKKSAGASNDDKNLAFVTTSGASSTNNINTVNPEVSTATTKVNTASTEISTASFSDATVYAFLSTQPKGSQLVHEDLEQLHDDDLEEMDLKWNMALLSMRARKFYQRTGRKIIIDGSNTAGYDKSKRIEIQANNGLFMAFIDFEVSNDKSCSKSCLQNYKALKKQYDDLLVKLGDTGFKASTYKRGLSILEGKIIKYKESEVLFSKEIALLKRSVGPYKNSNNLRSHLQISKTLMMFYVIFGGGANGGRITGKVTDDYSRFSWVFFLKTKDETTEILKNFINEIENLVDKKVKIIRSDNGTEFKNKVMDEFYREKEFSESSDNGTAASTKDLMGTNPTSEDTHVEDQKLNWGNISPSYQFLHSSYKNFTKIIPQLIRLPRTYIHVLFACIVLSKKNQERDFSKALKDPACGISNAGRNCPYILNCKMYGFLVDLPKGHRAIGTKRVTETIKDERVHTDKERYLYQSKINNVHEILRKSTTLDVKSCHHSHILEKPLVKDGDADDVNEYLYRSMIGSFEISTASRPDIMFAVCACARFQVSPKTSHLLAVKRIFRYLKGKPSLGLWYSKDSPLELVAYTDSDYAGATL</sequence>
<dbReference type="InterPro" id="IPR012337">
    <property type="entry name" value="RNaseH-like_sf"/>
</dbReference>
<name>A0ABQ4Z176_9ASTR</name>
<accession>A0ABQ4Z176</accession>
<keyword evidence="3" id="KW-1185">Reference proteome</keyword>
<dbReference type="PANTHER" id="PTHR11439">
    <property type="entry name" value="GAG-POL-RELATED RETROTRANSPOSON"/>
    <property type="match status" value="1"/>
</dbReference>
<evidence type="ECO:0000313" key="2">
    <source>
        <dbReference type="EMBL" id="GJS83879.1"/>
    </source>
</evidence>
<dbReference type="Pfam" id="PF14223">
    <property type="entry name" value="Retrotran_gag_2"/>
    <property type="match status" value="1"/>
</dbReference>
<comment type="caution">
    <text evidence="2">The sequence shown here is derived from an EMBL/GenBank/DDBJ whole genome shotgun (WGS) entry which is preliminary data.</text>
</comment>
<dbReference type="Gene3D" id="3.30.420.10">
    <property type="entry name" value="Ribonuclease H-like superfamily/Ribonuclease H"/>
    <property type="match status" value="1"/>
</dbReference>
<dbReference type="SUPFAM" id="SSF53098">
    <property type="entry name" value="Ribonuclease H-like"/>
    <property type="match status" value="1"/>
</dbReference>
<reference evidence="2" key="2">
    <citation type="submission" date="2022-01" db="EMBL/GenBank/DDBJ databases">
        <authorList>
            <person name="Yamashiro T."/>
            <person name="Shiraishi A."/>
            <person name="Satake H."/>
            <person name="Nakayama K."/>
        </authorList>
    </citation>
    <scope>NUCLEOTIDE SEQUENCE</scope>
</reference>
<dbReference type="InterPro" id="IPR036397">
    <property type="entry name" value="RNaseH_sf"/>
</dbReference>
<evidence type="ECO:0000256" key="1">
    <source>
        <dbReference type="SAM" id="MobiDB-lite"/>
    </source>
</evidence>
<proteinExistence type="predicted"/>
<dbReference type="PANTHER" id="PTHR11439:SF495">
    <property type="entry name" value="REVERSE TRANSCRIPTASE, RNA-DEPENDENT DNA POLYMERASE-RELATED"/>
    <property type="match status" value="1"/>
</dbReference>
<organism evidence="2 3">
    <name type="scientific">Tanacetum coccineum</name>
    <dbReference type="NCBI Taxonomy" id="301880"/>
    <lineage>
        <taxon>Eukaryota</taxon>
        <taxon>Viridiplantae</taxon>
        <taxon>Streptophyta</taxon>
        <taxon>Embryophyta</taxon>
        <taxon>Tracheophyta</taxon>
        <taxon>Spermatophyta</taxon>
        <taxon>Magnoliopsida</taxon>
        <taxon>eudicotyledons</taxon>
        <taxon>Gunneridae</taxon>
        <taxon>Pentapetalae</taxon>
        <taxon>asterids</taxon>
        <taxon>campanulids</taxon>
        <taxon>Asterales</taxon>
        <taxon>Asteraceae</taxon>
        <taxon>Asteroideae</taxon>
        <taxon>Anthemideae</taxon>
        <taxon>Anthemidinae</taxon>
        <taxon>Tanacetum</taxon>
    </lineage>
</organism>
<protein>
    <submittedName>
        <fullName evidence="2">Ribonuclease H-like domain-containing protein</fullName>
    </submittedName>
</protein>
<dbReference type="Proteomes" id="UP001151760">
    <property type="component" value="Unassembled WGS sequence"/>
</dbReference>
<reference evidence="2" key="1">
    <citation type="journal article" date="2022" name="Int. J. Mol. Sci.">
        <title>Draft Genome of Tanacetum Coccineum: Genomic Comparison of Closely Related Tanacetum-Family Plants.</title>
        <authorList>
            <person name="Yamashiro T."/>
            <person name="Shiraishi A."/>
            <person name="Nakayama K."/>
            <person name="Satake H."/>
        </authorList>
    </citation>
    <scope>NUCLEOTIDE SEQUENCE</scope>
</reference>
<evidence type="ECO:0000313" key="3">
    <source>
        <dbReference type="Proteomes" id="UP001151760"/>
    </source>
</evidence>
<dbReference type="EMBL" id="BQNB010010933">
    <property type="protein sequence ID" value="GJS83879.1"/>
    <property type="molecule type" value="Genomic_DNA"/>
</dbReference>
<gene>
    <name evidence="2" type="ORF">Tco_0750420</name>
</gene>
<feature type="region of interest" description="Disordered" evidence="1">
    <location>
        <begin position="582"/>
        <end position="610"/>
    </location>
</feature>